<proteinExistence type="predicted"/>
<dbReference type="SUPFAM" id="SSF53474">
    <property type="entry name" value="alpha/beta-Hydrolases"/>
    <property type="match status" value="1"/>
</dbReference>
<sequence length="350" mass="37244">MHLARQPLRLTPALTQLALTRFVLPRQASGRPASRCTTPCLASVTMVQYFEGERASSKGHKLLSVTYLPEAAAGPPSAVLLFHHGISEHIGRYKSIFERFAEAGIAVYSGDIVGHGRSEGHRALVENINDTADEMLALAQFAKEDVQKRFPGAPLPPMFIGGHSLGGLIAAMACQRDQSRWSGLLLSSPALDVEMGPVLRIQAALGGLLAAVVPKARIVPAVDPTDMIPDASLVEMYSADPLNTVGNLPARTGNEILKGMRGLRPHWPSFKLPLYIHHGDSDKCTSAPASQAFFAAAASPDKKLELVEGGYHELMFTPGVSDVLVSGMIEWITQRAAVGATAVGSGAAKM</sequence>
<gene>
    <name evidence="2" type="ORF">D9Q98_008290</name>
</gene>
<dbReference type="EMBL" id="SIDB01000012">
    <property type="protein sequence ID" value="KAI3424906.1"/>
    <property type="molecule type" value="Genomic_DNA"/>
</dbReference>
<dbReference type="Pfam" id="PF12146">
    <property type="entry name" value="Hydrolase_4"/>
    <property type="match status" value="1"/>
</dbReference>
<dbReference type="OrthoDB" id="2498029at2759"/>
<dbReference type="Proteomes" id="UP001055712">
    <property type="component" value="Unassembled WGS sequence"/>
</dbReference>
<dbReference type="FunFam" id="3.40.50.1820:FF:000117">
    <property type="entry name" value="Monoglyceride lipase, putative"/>
    <property type="match status" value="1"/>
</dbReference>
<reference evidence="2" key="2">
    <citation type="submission" date="2020-11" db="EMBL/GenBank/DDBJ databases">
        <authorList>
            <person name="Cecchin M."/>
            <person name="Marcolungo L."/>
            <person name="Rossato M."/>
            <person name="Girolomoni L."/>
            <person name="Cosentino E."/>
            <person name="Cuine S."/>
            <person name="Li-Beisson Y."/>
            <person name="Delledonne M."/>
            <person name="Ballottari M."/>
        </authorList>
    </citation>
    <scope>NUCLEOTIDE SEQUENCE</scope>
    <source>
        <strain evidence="2">211/11P</strain>
        <tissue evidence="2">Whole cell</tissue>
    </source>
</reference>
<comment type="caution">
    <text evidence="2">The sequence shown here is derived from an EMBL/GenBank/DDBJ whole genome shotgun (WGS) entry which is preliminary data.</text>
</comment>
<keyword evidence="3" id="KW-1185">Reference proteome</keyword>
<dbReference type="AlphaFoldDB" id="A0A9D4TGF3"/>
<accession>A0A9D4TGF3</accession>
<protein>
    <recommendedName>
        <fullName evidence="1">Serine aminopeptidase S33 domain-containing protein</fullName>
    </recommendedName>
</protein>
<reference evidence="2" key="1">
    <citation type="journal article" date="2019" name="Plant J.">
        <title>Chlorella vulgaris genome assembly and annotation reveals the molecular basis for metabolic acclimation to high light conditions.</title>
        <authorList>
            <person name="Cecchin M."/>
            <person name="Marcolungo L."/>
            <person name="Rossato M."/>
            <person name="Girolomoni L."/>
            <person name="Cosentino E."/>
            <person name="Cuine S."/>
            <person name="Li-Beisson Y."/>
            <person name="Delledonne M."/>
            <person name="Ballottari M."/>
        </authorList>
    </citation>
    <scope>NUCLEOTIDE SEQUENCE</scope>
    <source>
        <strain evidence="2">211/11P</strain>
    </source>
</reference>
<organism evidence="2 3">
    <name type="scientific">Chlorella vulgaris</name>
    <name type="common">Green alga</name>
    <dbReference type="NCBI Taxonomy" id="3077"/>
    <lineage>
        <taxon>Eukaryota</taxon>
        <taxon>Viridiplantae</taxon>
        <taxon>Chlorophyta</taxon>
        <taxon>core chlorophytes</taxon>
        <taxon>Trebouxiophyceae</taxon>
        <taxon>Chlorellales</taxon>
        <taxon>Chlorellaceae</taxon>
        <taxon>Chlorella clade</taxon>
        <taxon>Chlorella</taxon>
    </lineage>
</organism>
<dbReference type="InterPro" id="IPR051044">
    <property type="entry name" value="MAG_DAG_Lipase"/>
</dbReference>
<dbReference type="Gene3D" id="3.40.50.1820">
    <property type="entry name" value="alpha/beta hydrolase"/>
    <property type="match status" value="1"/>
</dbReference>
<evidence type="ECO:0000313" key="2">
    <source>
        <dbReference type="EMBL" id="KAI3424906.1"/>
    </source>
</evidence>
<dbReference type="PANTHER" id="PTHR11614">
    <property type="entry name" value="PHOSPHOLIPASE-RELATED"/>
    <property type="match status" value="1"/>
</dbReference>
<dbReference type="InterPro" id="IPR022742">
    <property type="entry name" value="Hydrolase_4"/>
</dbReference>
<evidence type="ECO:0000313" key="3">
    <source>
        <dbReference type="Proteomes" id="UP001055712"/>
    </source>
</evidence>
<feature type="domain" description="Serine aminopeptidase S33" evidence="1">
    <location>
        <begin position="75"/>
        <end position="316"/>
    </location>
</feature>
<name>A0A9D4TGF3_CHLVU</name>
<dbReference type="InterPro" id="IPR029058">
    <property type="entry name" value="AB_hydrolase_fold"/>
</dbReference>
<evidence type="ECO:0000259" key="1">
    <source>
        <dbReference type="Pfam" id="PF12146"/>
    </source>
</evidence>